<reference evidence="2 3" key="1">
    <citation type="submission" date="2018-11" db="EMBL/GenBank/DDBJ databases">
        <authorList>
            <consortium name="Pathogen Informatics"/>
        </authorList>
    </citation>
    <scope>NUCLEOTIDE SEQUENCE [LARGE SCALE GENOMIC DNA]</scope>
    <source>
        <strain evidence="2 3">MHpl1</strain>
    </source>
</reference>
<feature type="compositionally biased region" description="Low complexity" evidence="1">
    <location>
        <begin position="31"/>
        <end position="40"/>
    </location>
</feature>
<evidence type="ECO:0000256" key="1">
    <source>
        <dbReference type="SAM" id="MobiDB-lite"/>
    </source>
</evidence>
<dbReference type="Proteomes" id="UP000268014">
    <property type="component" value="Unassembled WGS sequence"/>
</dbReference>
<gene>
    <name evidence="2" type="ORF">HPLM_LOCUS389</name>
</gene>
<sequence length="40" mass="4254">MPVPVTPFFHRSTPSFDSHKSLSPPNPPSVSPTLSSHPVG</sequence>
<feature type="region of interest" description="Disordered" evidence="1">
    <location>
        <begin position="1"/>
        <end position="40"/>
    </location>
</feature>
<organism evidence="2 3">
    <name type="scientific">Haemonchus placei</name>
    <name type="common">Barber's pole worm</name>
    <dbReference type="NCBI Taxonomy" id="6290"/>
    <lineage>
        <taxon>Eukaryota</taxon>
        <taxon>Metazoa</taxon>
        <taxon>Ecdysozoa</taxon>
        <taxon>Nematoda</taxon>
        <taxon>Chromadorea</taxon>
        <taxon>Rhabditida</taxon>
        <taxon>Rhabditina</taxon>
        <taxon>Rhabditomorpha</taxon>
        <taxon>Strongyloidea</taxon>
        <taxon>Trichostrongylidae</taxon>
        <taxon>Haemonchus</taxon>
    </lineage>
</organism>
<dbReference type="EMBL" id="UZAF01000260">
    <property type="protein sequence ID" value="VDO05259.1"/>
    <property type="molecule type" value="Genomic_DNA"/>
</dbReference>
<evidence type="ECO:0000313" key="2">
    <source>
        <dbReference type="EMBL" id="VDO05259.1"/>
    </source>
</evidence>
<evidence type="ECO:0000313" key="3">
    <source>
        <dbReference type="Proteomes" id="UP000268014"/>
    </source>
</evidence>
<accession>A0A3P7SF58</accession>
<protein>
    <submittedName>
        <fullName evidence="2">Uncharacterized protein</fullName>
    </submittedName>
</protein>
<keyword evidence="3" id="KW-1185">Reference proteome</keyword>
<dbReference type="AlphaFoldDB" id="A0A3P7SF58"/>
<proteinExistence type="predicted"/>
<name>A0A3P7SF58_HAEPC</name>